<gene>
    <name evidence="2" type="ORF">DIATSA_LOCUS528</name>
</gene>
<dbReference type="OrthoDB" id="5290825at2759"/>
<reference evidence="2" key="1">
    <citation type="submission" date="2021-12" db="EMBL/GenBank/DDBJ databases">
        <authorList>
            <person name="King R."/>
        </authorList>
    </citation>
    <scope>NUCLEOTIDE SEQUENCE</scope>
</reference>
<keyword evidence="1" id="KW-0472">Membrane</keyword>
<keyword evidence="1" id="KW-1133">Transmembrane helix</keyword>
<keyword evidence="1" id="KW-0812">Transmembrane</keyword>
<dbReference type="EMBL" id="OU893332">
    <property type="protein sequence ID" value="CAG9782251.1"/>
    <property type="molecule type" value="Genomic_DNA"/>
</dbReference>
<evidence type="ECO:0000313" key="2">
    <source>
        <dbReference type="EMBL" id="CAG9782251.1"/>
    </source>
</evidence>
<organism evidence="2 3">
    <name type="scientific">Diatraea saccharalis</name>
    <name type="common">sugarcane borer</name>
    <dbReference type="NCBI Taxonomy" id="40085"/>
    <lineage>
        <taxon>Eukaryota</taxon>
        <taxon>Metazoa</taxon>
        <taxon>Ecdysozoa</taxon>
        <taxon>Arthropoda</taxon>
        <taxon>Hexapoda</taxon>
        <taxon>Insecta</taxon>
        <taxon>Pterygota</taxon>
        <taxon>Neoptera</taxon>
        <taxon>Endopterygota</taxon>
        <taxon>Lepidoptera</taxon>
        <taxon>Glossata</taxon>
        <taxon>Ditrysia</taxon>
        <taxon>Pyraloidea</taxon>
        <taxon>Crambidae</taxon>
        <taxon>Crambinae</taxon>
        <taxon>Diatraea</taxon>
    </lineage>
</organism>
<evidence type="ECO:0000256" key="1">
    <source>
        <dbReference type="SAM" id="Phobius"/>
    </source>
</evidence>
<dbReference type="AlphaFoldDB" id="A0A9N9N4M6"/>
<accession>A0A9N9N4M6</accession>
<reference evidence="2" key="2">
    <citation type="submission" date="2022-10" db="EMBL/GenBank/DDBJ databases">
        <authorList>
            <consortium name="ENA_rothamsted_submissions"/>
            <consortium name="culmorum"/>
            <person name="King R."/>
        </authorList>
    </citation>
    <scope>NUCLEOTIDE SEQUENCE</scope>
</reference>
<evidence type="ECO:0000313" key="3">
    <source>
        <dbReference type="Proteomes" id="UP001153714"/>
    </source>
</evidence>
<sequence>MNTEYETINENVVNWKTFMRQLAVNSVSSVFDILVGVGTGAPTVIIPQLRKNANTTESITDDMASWASSANQFSGVSWVIILTTMAHFLGRKKTMMFLNSLLNGLQKMENMTSVLHLIDGLKELTMMPKRNWTFFFLLKKRTEKV</sequence>
<name>A0A9N9N4M6_9NEOP</name>
<dbReference type="Proteomes" id="UP001153714">
    <property type="component" value="Chromosome 1"/>
</dbReference>
<keyword evidence="3" id="KW-1185">Reference proteome</keyword>
<feature type="transmembrane region" description="Helical" evidence="1">
    <location>
        <begin position="73"/>
        <end position="90"/>
    </location>
</feature>
<protein>
    <submittedName>
        <fullName evidence="2">Uncharacterized protein</fullName>
    </submittedName>
</protein>
<proteinExistence type="predicted"/>